<dbReference type="GO" id="GO:0016740">
    <property type="term" value="F:transferase activity"/>
    <property type="evidence" value="ECO:0007669"/>
    <property type="project" value="UniProtKB-KW"/>
</dbReference>
<dbReference type="PANTHER" id="PTHR30576">
    <property type="entry name" value="COLANIC BIOSYNTHESIS UDP-GLUCOSE LIPID CARRIER TRANSFERASE"/>
    <property type="match status" value="1"/>
</dbReference>
<sequence>MYKIVKRLFDFLAAVTALILLFPIFFIVFICLLISNNGKAFFFQKRPGLHGKIFSIIKFKSMNDKKDANGEFLPDNERITKLGLFVRNYSLDEIPQLINVIKGDMSIVGPRPLLPEYLQHYNSEQKKRHNVRPGITGWAQVKGRNSISWKQKFEYDVWYVNNISLLLDIKIILLTIKKIIIPEGVNNSDSTTMYPFIGENEQ</sequence>
<dbReference type="RefSeq" id="WP_344786544.1">
    <property type="nucleotide sequence ID" value="NZ_BAABCA010000001.1"/>
</dbReference>
<protein>
    <submittedName>
        <fullName evidence="4">Sugar transferase</fullName>
    </submittedName>
</protein>
<dbReference type="InterPro" id="IPR003362">
    <property type="entry name" value="Bact_transf"/>
</dbReference>
<evidence type="ECO:0000259" key="3">
    <source>
        <dbReference type="Pfam" id="PF02397"/>
    </source>
</evidence>
<keyword evidence="2" id="KW-1133">Transmembrane helix</keyword>
<keyword evidence="4" id="KW-0808">Transferase</keyword>
<reference evidence="5" key="1">
    <citation type="journal article" date="2019" name="Int. J. Syst. Evol. Microbiol.">
        <title>The Global Catalogue of Microorganisms (GCM) 10K type strain sequencing project: providing services to taxonomists for standard genome sequencing and annotation.</title>
        <authorList>
            <consortium name="The Broad Institute Genomics Platform"/>
            <consortium name="The Broad Institute Genome Sequencing Center for Infectious Disease"/>
            <person name="Wu L."/>
            <person name="Ma J."/>
        </authorList>
    </citation>
    <scope>NUCLEOTIDE SEQUENCE [LARGE SCALE GENOMIC DNA]</scope>
    <source>
        <strain evidence="5">JCM 17630</strain>
    </source>
</reference>
<keyword evidence="5" id="KW-1185">Reference proteome</keyword>
<dbReference type="PANTHER" id="PTHR30576:SF8">
    <property type="entry name" value="UNDECAPRENYL-PHOSPHATE GALACTOSE PHOSPHOTRANSFERASE"/>
    <property type="match status" value="1"/>
</dbReference>
<gene>
    <name evidence="4" type="ORF">GCM10022291_05560</name>
</gene>
<organism evidence="4 5">
    <name type="scientific">Postechiella marina</name>
    <dbReference type="NCBI Taxonomy" id="943941"/>
    <lineage>
        <taxon>Bacteria</taxon>
        <taxon>Pseudomonadati</taxon>
        <taxon>Bacteroidota</taxon>
        <taxon>Flavobacteriia</taxon>
        <taxon>Flavobacteriales</taxon>
        <taxon>Flavobacteriaceae</taxon>
        <taxon>Postechiella</taxon>
    </lineage>
</organism>
<feature type="domain" description="Bacterial sugar transferase" evidence="3">
    <location>
        <begin position="6"/>
        <end position="180"/>
    </location>
</feature>
<keyword evidence="2" id="KW-0472">Membrane</keyword>
<comment type="similarity">
    <text evidence="1">Belongs to the bacterial sugar transferase family.</text>
</comment>
<evidence type="ECO:0000256" key="1">
    <source>
        <dbReference type="ARBA" id="ARBA00006464"/>
    </source>
</evidence>
<evidence type="ECO:0000313" key="5">
    <source>
        <dbReference type="Proteomes" id="UP001501496"/>
    </source>
</evidence>
<dbReference type="Pfam" id="PF02397">
    <property type="entry name" value="Bac_transf"/>
    <property type="match status" value="1"/>
</dbReference>
<keyword evidence="2" id="KW-0812">Transmembrane</keyword>
<name>A0ABP8C1C6_9FLAO</name>
<evidence type="ECO:0000313" key="4">
    <source>
        <dbReference type="EMBL" id="GAA4231952.1"/>
    </source>
</evidence>
<dbReference type="EMBL" id="BAABCA010000001">
    <property type="protein sequence ID" value="GAA4231952.1"/>
    <property type="molecule type" value="Genomic_DNA"/>
</dbReference>
<accession>A0ABP8C1C6</accession>
<comment type="caution">
    <text evidence="4">The sequence shown here is derived from an EMBL/GenBank/DDBJ whole genome shotgun (WGS) entry which is preliminary data.</text>
</comment>
<evidence type="ECO:0000256" key="2">
    <source>
        <dbReference type="SAM" id="Phobius"/>
    </source>
</evidence>
<dbReference type="Proteomes" id="UP001501496">
    <property type="component" value="Unassembled WGS sequence"/>
</dbReference>
<feature type="transmembrane region" description="Helical" evidence="2">
    <location>
        <begin position="12"/>
        <end position="35"/>
    </location>
</feature>
<proteinExistence type="inferred from homology"/>